<keyword evidence="5 7" id="KW-0472">Membrane</keyword>
<gene>
    <name evidence="8" type="primary">Contig17401.g839</name>
    <name evidence="8" type="ORF">STYLEM_1841</name>
</gene>
<feature type="transmembrane region" description="Helical" evidence="7">
    <location>
        <begin position="80"/>
        <end position="106"/>
    </location>
</feature>
<feature type="transmembrane region" description="Helical" evidence="7">
    <location>
        <begin position="12"/>
        <end position="29"/>
    </location>
</feature>
<dbReference type="InterPro" id="IPR023271">
    <property type="entry name" value="Aquaporin-like"/>
</dbReference>
<feature type="transmembrane region" description="Helical" evidence="7">
    <location>
        <begin position="126"/>
        <end position="148"/>
    </location>
</feature>
<accession>A0A077ZTN2</accession>
<feature type="transmembrane region" description="Helical" evidence="7">
    <location>
        <begin position="213"/>
        <end position="233"/>
    </location>
</feature>
<evidence type="ECO:0000256" key="5">
    <source>
        <dbReference type="ARBA" id="ARBA00023136"/>
    </source>
</evidence>
<feature type="transmembrane region" description="Helical" evidence="7">
    <location>
        <begin position="458"/>
        <end position="485"/>
    </location>
</feature>
<reference evidence="8 9" key="1">
    <citation type="submission" date="2014-06" db="EMBL/GenBank/DDBJ databases">
        <authorList>
            <person name="Swart Estienne"/>
        </authorList>
    </citation>
    <scope>NUCLEOTIDE SEQUENCE [LARGE SCALE GENOMIC DNA]</scope>
    <source>
        <strain evidence="8 9">130c</strain>
    </source>
</reference>
<feature type="transmembrane region" description="Helical" evidence="7">
    <location>
        <begin position="293"/>
        <end position="312"/>
    </location>
</feature>
<evidence type="ECO:0000256" key="7">
    <source>
        <dbReference type="SAM" id="Phobius"/>
    </source>
</evidence>
<comment type="subcellular location">
    <subcellularLocation>
        <location evidence="1">Membrane</location>
        <topology evidence="1">Multi-pass membrane protein</topology>
    </subcellularLocation>
</comment>
<evidence type="ECO:0008006" key="10">
    <source>
        <dbReference type="Google" id="ProtNLM"/>
    </source>
</evidence>
<evidence type="ECO:0000256" key="4">
    <source>
        <dbReference type="ARBA" id="ARBA00022989"/>
    </source>
</evidence>
<dbReference type="Proteomes" id="UP000039865">
    <property type="component" value="Unassembled WGS sequence"/>
</dbReference>
<dbReference type="OrthoDB" id="3222at2759"/>
<evidence type="ECO:0000313" key="9">
    <source>
        <dbReference type="Proteomes" id="UP000039865"/>
    </source>
</evidence>
<dbReference type="InterPro" id="IPR000425">
    <property type="entry name" value="MIP"/>
</dbReference>
<dbReference type="PRINTS" id="PR00783">
    <property type="entry name" value="MINTRINSICP"/>
</dbReference>
<dbReference type="Pfam" id="PF00230">
    <property type="entry name" value="MIP"/>
    <property type="match status" value="2"/>
</dbReference>
<feature type="transmembrane region" description="Helical" evidence="7">
    <location>
        <begin position="41"/>
        <end position="68"/>
    </location>
</feature>
<feature type="transmembrane region" description="Helical" evidence="7">
    <location>
        <begin position="359"/>
        <end position="384"/>
    </location>
</feature>
<feature type="transmembrane region" description="Helical" evidence="7">
    <location>
        <begin position="318"/>
        <end position="338"/>
    </location>
</feature>
<sequence length="538" mass="60771">MKLESRQAGPIWAIMIYEFFGSALVTYAYNLGGNSAQVRGFAYFIGFVIAYQISGAFFNPALSIGVYLGEKKWKNFLPHLISVFFQYAGAFAGVLISYLLAKFFFSYQMGPDLSSTNYYDTDKTPYWGRLIFPEVLQTFTFTLVYLVLACDKEMEKLDRIVKGLILAFTYSACLSMTYNSGAQMNPAQALAQGIYEYSMNDTQDLKNDHLKLLWVYAIFPYIGSILAGLFYMFHQMVDKNEDMESEKSIRRPTGDQDNILAKRKLPQSTGSPKSSIQYNMETGKSTSEKKSDLIVPLFYEFCGSALMVYAYNLTDKNFSVRAFALFIGYMIASKISGAHFNPATSLAVYVVEQKYKENILYLGLVSLAQFLGGLAGLLFVYLLMKTSGFYTLYPGNGPFSPKDDFYIYKETVFYGRVCFQEILQTFTFTLVLLIIKYEKSLSKVNNVIKGLAITHAQAAVYLMTYNSGACLNPVLGIVQTFYMMGQSGNPDRYWNCIWVYVLMPIIGAYVASLFYGFHQTVSQQNGDKAGKDEDEDEQ</sequence>
<proteinExistence type="inferred from homology"/>
<feature type="compositionally biased region" description="Polar residues" evidence="6">
    <location>
        <begin position="266"/>
        <end position="283"/>
    </location>
</feature>
<dbReference type="SUPFAM" id="SSF81338">
    <property type="entry name" value="Aquaporin-like"/>
    <property type="match status" value="2"/>
</dbReference>
<organism evidence="8 9">
    <name type="scientific">Stylonychia lemnae</name>
    <name type="common">Ciliate</name>
    <dbReference type="NCBI Taxonomy" id="5949"/>
    <lineage>
        <taxon>Eukaryota</taxon>
        <taxon>Sar</taxon>
        <taxon>Alveolata</taxon>
        <taxon>Ciliophora</taxon>
        <taxon>Intramacronucleata</taxon>
        <taxon>Spirotrichea</taxon>
        <taxon>Stichotrichia</taxon>
        <taxon>Sporadotrichida</taxon>
        <taxon>Oxytrichidae</taxon>
        <taxon>Stylonychinae</taxon>
        <taxon>Stylonychia</taxon>
    </lineage>
</organism>
<feature type="transmembrane region" description="Helical" evidence="7">
    <location>
        <begin position="413"/>
        <end position="437"/>
    </location>
</feature>
<evidence type="ECO:0000256" key="2">
    <source>
        <dbReference type="ARBA" id="ARBA00006175"/>
    </source>
</evidence>
<comment type="similarity">
    <text evidence="2">Belongs to the MIP/aquaporin (TC 1.A.8) family.</text>
</comment>
<dbReference type="AlphaFoldDB" id="A0A077ZTN2"/>
<dbReference type="InParanoid" id="A0A077ZTN2"/>
<dbReference type="PANTHER" id="PTHR19139:SF199">
    <property type="entry name" value="MIP17260P"/>
    <property type="match status" value="1"/>
</dbReference>
<protein>
    <recommendedName>
        <fullName evidence="10">Mip family channel protein</fullName>
    </recommendedName>
</protein>
<feature type="region of interest" description="Disordered" evidence="6">
    <location>
        <begin position="260"/>
        <end position="283"/>
    </location>
</feature>
<evidence type="ECO:0000256" key="1">
    <source>
        <dbReference type="ARBA" id="ARBA00004141"/>
    </source>
</evidence>
<keyword evidence="3 7" id="KW-0812">Transmembrane</keyword>
<dbReference type="Gene3D" id="1.20.1080.10">
    <property type="entry name" value="Glycerol uptake facilitator protein"/>
    <property type="match status" value="2"/>
</dbReference>
<name>A0A077ZTN2_STYLE</name>
<evidence type="ECO:0000256" key="6">
    <source>
        <dbReference type="SAM" id="MobiDB-lite"/>
    </source>
</evidence>
<dbReference type="PANTHER" id="PTHR19139">
    <property type="entry name" value="AQUAPORIN TRANSPORTER"/>
    <property type="match status" value="1"/>
</dbReference>
<dbReference type="EMBL" id="CCKQ01001765">
    <property type="protein sequence ID" value="CDW72874.1"/>
    <property type="molecule type" value="Genomic_DNA"/>
</dbReference>
<feature type="transmembrane region" description="Helical" evidence="7">
    <location>
        <begin position="497"/>
        <end position="517"/>
    </location>
</feature>
<feature type="transmembrane region" description="Helical" evidence="7">
    <location>
        <begin position="160"/>
        <end position="178"/>
    </location>
</feature>
<evidence type="ECO:0000313" key="8">
    <source>
        <dbReference type="EMBL" id="CDW72874.1"/>
    </source>
</evidence>
<keyword evidence="4 7" id="KW-1133">Transmembrane helix</keyword>
<keyword evidence="9" id="KW-1185">Reference proteome</keyword>
<dbReference type="InterPro" id="IPR034294">
    <property type="entry name" value="Aquaporin_transptr"/>
</dbReference>
<evidence type="ECO:0000256" key="3">
    <source>
        <dbReference type="ARBA" id="ARBA00022692"/>
    </source>
</evidence>
<dbReference type="GO" id="GO:0015250">
    <property type="term" value="F:water channel activity"/>
    <property type="evidence" value="ECO:0007669"/>
    <property type="project" value="TreeGrafter"/>
</dbReference>
<dbReference type="GO" id="GO:0005886">
    <property type="term" value="C:plasma membrane"/>
    <property type="evidence" value="ECO:0007669"/>
    <property type="project" value="TreeGrafter"/>
</dbReference>